<name>A0A0V1PUX8_9ASCO</name>
<dbReference type="AlphaFoldDB" id="A0A0V1PUX8"/>
<comment type="caution">
    <text evidence="12">The sequence shown here is derived from an EMBL/GenBank/DDBJ whole genome shotgun (WGS) entry which is preliminary data.</text>
</comment>
<dbReference type="PRINTS" id="PR00419">
    <property type="entry name" value="ADXRDTASE"/>
</dbReference>
<dbReference type="GO" id="GO:0016491">
    <property type="term" value="F:oxidoreductase activity"/>
    <property type="evidence" value="ECO:0007669"/>
    <property type="project" value="UniProtKB-KW"/>
</dbReference>
<evidence type="ECO:0000256" key="10">
    <source>
        <dbReference type="PIRSR" id="PIRSR000362-2"/>
    </source>
</evidence>
<dbReference type="OrthoDB" id="333024at2759"/>
<feature type="binding site" evidence="10">
    <location>
        <begin position="206"/>
        <end position="209"/>
    </location>
    <ligand>
        <name>NADP(+)</name>
        <dbReference type="ChEBI" id="CHEBI:58349"/>
    </ligand>
</feature>
<dbReference type="GeneID" id="26841180"/>
<dbReference type="EC" id="1.18.1.6" evidence="8"/>
<dbReference type="InterPro" id="IPR036188">
    <property type="entry name" value="FAD/NAD-bd_sf"/>
</dbReference>
<evidence type="ECO:0000256" key="8">
    <source>
        <dbReference type="PIRNR" id="PIRNR000362"/>
    </source>
</evidence>
<evidence type="ECO:0000256" key="6">
    <source>
        <dbReference type="ARBA" id="ARBA00023002"/>
    </source>
</evidence>
<reference evidence="12 13" key="1">
    <citation type="submission" date="2015-11" db="EMBL/GenBank/DDBJ databases">
        <title>The genome of Debaryomyces fabryi.</title>
        <authorList>
            <person name="Tafer H."/>
            <person name="Lopandic K."/>
        </authorList>
    </citation>
    <scope>NUCLEOTIDE SEQUENCE [LARGE SCALE GENOMIC DNA]</scope>
    <source>
        <strain evidence="12 13">CBS 789</strain>
    </source>
</reference>
<dbReference type="PANTHER" id="PTHR48467:SF1">
    <property type="entry name" value="GLUTAMATE SYNTHASE 1 [NADH], CHLOROPLASTIC-LIKE"/>
    <property type="match status" value="1"/>
</dbReference>
<evidence type="ECO:0000256" key="3">
    <source>
        <dbReference type="ARBA" id="ARBA00022630"/>
    </source>
</evidence>
<keyword evidence="8" id="KW-0496">Mitochondrion</keyword>
<evidence type="ECO:0000313" key="12">
    <source>
        <dbReference type="EMBL" id="KSA00089.1"/>
    </source>
</evidence>
<evidence type="ECO:0000313" key="13">
    <source>
        <dbReference type="Proteomes" id="UP000054251"/>
    </source>
</evidence>
<evidence type="ECO:0000256" key="4">
    <source>
        <dbReference type="ARBA" id="ARBA00022827"/>
    </source>
</evidence>
<feature type="binding site" evidence="9">
    <location>
        <position position="128"/>
    </location>
    <ligand>
        <name>FAD</name>
        <dbReference type="ChEBI" id="CHEBI:57692"/>
    </ligand>
</feature>
<evidence type="ECO:0000256" key="7">
    <source>
        <dbReference type="ARBA" id="ARBA00048933"/>
    </source>
</evidence>
<evidence type="ECO:0000259" key="11">
    <source>
        <dbReference type="Pfam" id="PF07992"/>
    </source>
</evidence>
<sequence>MNISRSIIAAHSYVTISKRYFSASVKNFNKNVPTYKIAIVGTGPAGFYTAHHLLHKAAPLDQFKLKVDFFERLPAPYGLSRYGVAPDHPEVKNCEDYLNNIMQDYPAKKDNNTENKNHEVRFFGNINIGEDITLEELESSYHSIILSYGCTSDDNQLNIPGAQLPGVIAAREFVHWYNGHPDYHSADTQFIPPQLDKIEDVTIIGNGNVALDVARILLAEPQKHWSSTDISKEALEALFKSSVKNVNIVARRGILESAFSNKEIRELLELSKDQKVRFLPIEDSIMESIQPMVNNLGRIDKRRVALLEKYSKQSPEVDSSMKTWSLKYLRTPVEFTVNESSPDLLLSTRFQKNELIQDLLTNKIQIKPIAGEFETIKNELVILSIGYKGSPLVGFEEAEISFDTHHNRLLNKEGRILSTSASGEDLHNLIYKRGWYTSGWIKNGPKGVIATTMMESFETADNVLEDLSNSIHTNPLSDSTSLEERLKAKPAVSWEDWLKLEQLELNNGTKFGKSRDKLSNTAEMLKVACK</sequence>
<dbReference type="EMBL" id="LMYN01000104">
    <property type="protein sequence ID" value="KSA00089.1"/>
    <property type="molecule type" value="Genomic_DNA"/>
</dbReference>
<evidence type="ECO:0000256" key="9">
    <source>
        <dbReference type="PIRSR" id="PIRSR000362-1"/>
    </source>
</evidence>
<accession>A0A0V1PUX8</accession>
<dbReference type="InterPro" id="IPR055275">
    <property type="entry name" value="Ferredox_Rdtase"/>
</dbReference>
<keyword evidence="6 8" id="KW-0560">Oxidoreductase</keyword>
<comment type="catalytic activity">
    <reaction evidence="7 8">
        <text>2 reduced [adrenodoxin] + NADP(+) + H(+) = 2 oxidized [adrenodoxin] + NADPH</text>
        <dbReference type="Rhea" id="RHEA:42312"/>
        <dbReference type="Rhea" id="RHEA-COMP:9998"/>
        <dbReference type="Rhea" id="RHEA-COMP:9999"/>
        <dbReference type="ChEBI" id="CHEBI:15378"/>
        <dbReference type="ChEBI" id="CHEBI:33737"/>
        <dbReference type="ChEBI" id="CHEBI:33738"/>
        <dbReference type="ChEBI" id="CHEBI:57783"/>
        <dbReference type="ChEBI" id="CHEBI:58349"/>
        <dbReference type="EC" id="1.18.1.6"/>
    </reaction>
</comment>
<dbReference type="Proteomes" id="UP000054251">
    <property type="component" value="Unassembled WGS sequence"/>
</dbReference>
<dbReference type="GO" id="GO:0005739">
    <property type="term" value="C:mitochondrion"/>
    <property type="evidence" value="ECO:0007669"/>
    <property type="project" value="UniProtKB-SubCell"/>
</dbReference>
<keyword evidence="13" id="KW-1185">Reference proteome</keyword>
<feature type="binding site" evidence="10">
    <location>
        <position position="263"/>
    </location>
    <ligand>
        <name>NADP(+)</name>
        <dbReference type="ChEBI" id="CHEBI:58349"/>
    </ligand>
</feature>
<gene>
    <name evidence="12" type="ORF">AC631_04171</name>
</gene>
<keyword evidence="3 8" id="KW-0285">Flavoprotein</keyword>
<feature type="binding site" evidence="9">
    <location>
        <position position="440"/>
    </location>
    <ligand>
        <name>FAD</name>
        <dbReference type="ChEBI" id="CHEBI:57692"/>
    </ligand>
</feature>
<organism evidence="12 13">
    <name type="scientific">Debaryomyces fabryi</name>
    <dbReference type="NCBI Taxonomy" id="58627"/>
    <lineage>
        <taxon>Eukaryota</taxon>
        <taxon>Fungi</taxon>
        <taxon>Dikarya</taxon>
        <taxon>Ascomycota</taxon>
        <taxon>Saccharomycotina</taxon>
        <taxon>Pichiomycetes</taxon>
        <taxon>Debaryomycetaceae</taxon>
        <taxon>Debaryomyces</taxon>
    </lineage>
</organism>
<dbReference type="Gene3D" id="3.40.50.720">
    <property type="entry name" value="NAD(P)-binding Rossmann-like Domain"/>
    <property type="match status" value="1"/>
</dbReference>
<dbReference type="RefSeq" id="XP_015466191.1">
    <property type="nucleotide sequence ID" value="XM_015613000.1"/>
</dbReference>
<feature type="binding site" evidence="9">
    <location>
        <position position="71"/>
    </location>
    <ligand>
        <name>FAD</name>
        <dbReference type="ChEBI" id="CHEBI:57692"/>
    </ligand>
</feature>
<keyword evidence="5 8" id="KW-0521">NADP</keyword>
<feature type="binding site" evidence="9">
    <location>
        <position position="79"/>
    </location>
    <ligand>
        <name>FAD</name>
        <dbReference type="ChEBI" id="CHEBI:57692"/>
    </ligand>
</feature>
<dbReference type="Gene3D" id="3.50.50.60">
    <property type="entry name" value="FAD/NAD(P)-binding domain"/>
    <property type="match status" value="1"/>
</dbReference>
<feature type="binding site" evidence="10">
    <location>
        <position position="447"/>
    </location>
    <ligand>
        <name>NADP(+)</name>
        <dbReference type="ChEBI" id="CHEBI:58349"/>
    </ligand>
</feature>
<protein>
    <recommendedName>
        <fullName evidence="8">NADPH:adrenodoxin oxidoreductase, mitochondrial</fullName>
        <ecNumber evidence="8">1.18.1.6</ecNumber>
    </recommendedName>
</protein>
<dbReference type="PIRSF" id="PIRSF000362">
    <property type="entry name" value="FNR"/>
    <property type="match status" value="1"/>
</dbReference>
<evidence type="ECO:0000256" key="2">
    <source>
        <dbReference type="ARBA" id="ARBA00008312"/>
    </source>
</evidence>
<proteinExistence type="inferred from homology"/>
<keyword evidence="4 8" id="KW-0274">FAD</keyword>
<evidence type="ECO:0000256" key="5">
    <source>
        <dbReference type="ARBA" id="ARBA00022857"/>
    </source>
</evidence>
<feature type="domain" description="FAD/NAD(P)-binding" evidence="11">
    <location>
        <begin position="35"/>
        <end position="278"/>
    </location>
</feature>
<feature type="binding site" evidence="10">
    <location>
        <begin position="251"/>
        <end position="252"/>
    </location>
    <ligand>
        <name>NADP(+)</name>
        <dbReference type="ChEBI" id="CHEBI:58349"/>
    </ligand>
</feature>
<dbReference type="InterPro" id="IPR021163">
    <property type="entry name" value="Ferredox_Rdtase_adrenod"/>
</dbReference>
<comment type="subcellular location">
    <subcellularLocation>
        <location evidence="8">Mitochondrion</location>
    </subcellularLocation>
</comment>
<comment type="cofactor">
    <cofactor evidence="1 8 9">
        <name>FAD</name>
        <dbReference type="ChEBI" id="CHEBI:57692"/>
    </cofactor>
</comment>
<feature type="binding site" evidence="9">
    <location>
        <begin position="447"/>
        <end position="449"/>
    </location>
    <ligand>
        <name>FAD</name>
        <dbReference type="ChEBI" id="CHEBI:57692"/>
    </ligand>
</feature>
<dbReference type="Pfam" id="PF07992">
    <property type="entry name" value="Pyr_redox_2"/>
    <property type="match status" value="1"/>
</dbReference>
<evidence type="ECO:0000256" key="1">
    <source>
        <dbReference type="ARBA" id="ARBA00001974"/>
    </source>
</evidence>
<feature type="binding site" evidence="9">
    <location>
        <position position="45"/>
    </location>
    <ligand>
        <name>FAD</name>
        <dbReference type="ChEBI" id="CHEBI:57692"/>
    </ligand>
</feature>
<dbReference type="SUPFAM" id="SSF51971">
    <property type="entry name" value="Nucleotide-binding domain"/>
    <property type="match status" value="1"/>
</dbReference>
<dbReference type="InterPro" id="IPR023753">
    <property type="entry name" value="FAD/NAD-binding_dom"/>
</dbReference>
<comment type="similarity">
    <text evidence="2 8">Belongs to the ferredoxin--NADP reductase type 1 family.</text>
</comment>
<dbReference type="PANTHER" id="PTHR48467">
    <property type="entry name" value="GLUTAMATE SYNTHASE 1 [NADH], CHLOROPLASTIC-LIKE"/>
    <property type="match status" value="1"/>
</dbReference>